<organism evidence="1 2">
    <name type="scientific">Leptotrombidium deliense</name>
    <dbReference type="NCBI Taxonomy" id="299467"/>
    <lineage>
        <taxon>Eukaryota</taxon>
        <taxon>Metazoa</taxon>
        <taxon>Ecdysozoa</taxon>
        <taxon>Arthropoda</taxon>
        <taxon>Chelicerata</taxon>
        <taxon>Arachnida</taxon>
        <taxon>Acari</taxon>
        <taxon>Acariformes</taxon>
        <taxon>Trombidiformes</taxon>
        <taxon>Prostigmata</taxon>
        <taxon>Anystina</taxon>
        <taxon>Parasitengona</taxon>
        <taxon>Trombiculoidea</taxon>
        <taxon>Trombiculidae</taxon>
        <taxon>Leptotrombidium</taxon>
    </lineage>
</organism>
<keyword evidence="2" id="KW-1185">Reference proteome</keyword>
<dbReference type="SUPFAM" id="SSF53067">
    <property type="entry name" value="Actin-like ATPase domain"/>
    <property type="match status" value="2"/>
</dbReference>
<sequence length="667" mass="74720">MCVCGRSSLDSGTSSHNQTHFVVVAIDFGTTYSGYAFSFTRDPSNIHMMRKWDGGGNPDVHNHKTPTTLLLNPNGEFDSFGFAARENYHNLSPKEVKKWLYFEKFKMNLHKCESLSRETEIKASNGKSLPAMTVFAHALRYFKQHALQELSDQCGTNILDEDVRWVVTVPAIWKQPAKQFMRNAAYEAGMGSSQQSDQLFIALEPEAASIYCRRLRLNQLVPDSVFTPNRKSFLNDPTNEATCETSYETGISNCLTNSWQQHNQANQAIDDVFSKDETGTRYMVVDCGGGTVDITVHEIQDKQGSLKELHKATGGPFGSVGVDAQFETLLENIFTKEFMDNYKSKFSTGFVDLMTTFEARKRSATTHQTTPSNIMLPFSFVSAYKKFKGHSIESAVKKFDNKDITYCNNVGMLRVQPSLMQTLFRPVTSEIVKHIQSIIQHSNATGVQYLFLVGGFAESQILQASIKDSFSDKLKVIIPQGVSLAILRGAVLFGLDPNVINVRRSRMTYGIGVLNRFDYEKHPLAKKIVRDSIEWCGDIFDKFVVVDESIVMGDVVSRSYTPAKDGQRYTVLHIYSSDREDVTFITDDGVQRCGTLVLDLDDKQIATNSLTRSESSFSDSVSAVECSHNQRRVIETKMTFGDTEIKVIAIDLTTGKTVKAEVDFLAQ</sequence>
<evidence type="ECO:0000313" key="1">
    <source>
        <dbReference type="EMBL" id="RWS28321.1"/>
    </source>
</evidence>
<dbReference type="Gene3D" id="3.30.420.40">
    <property type="match status" value="2"/>
</dbReference>
<dbReference type="STRING" id="299467.A0A443SLB3"/>
<protein>
    <submittedName>
        <fullName evidence="1">Heat shock 70 kDa protein 12A-like protein</fullName>
    </submittedName>
</protein>
<keyword evidence="1" id="KW-0346">Stress response</keyword>
<reference evidence="1 2" key="1">
    <citation type="journal article" date="2018" name="Gigascience">
        <title>Genomes of trombidid mites reveal novel predicted allergens and laterally-transferred genes associated with secondary metabolism.</title>
        <authorList>
            <person name="Dong X."/>
            <person name="Chaisiri K."/>
            <person name="Xia D."/>
            <person name="Armstrong S.D."/>
            <person name="Fang Y."/>
            <person name="Donnelly M.J."/>
            <person name="Kadowaki T."/>
            <person name="McGarry J.W."/>
            <person name="Darby A.C."/>
            <person name="Makepeace B.L."/>
        </authorList>
    </citation>
    <scope>NUCLEOTIDE SEQUENCE [LARGE SCALE GENOMIC DNA]</scope>
    <source>
        <strain evidence="1">UoL-UT</strain>
    </source>
</reference>
<accession>A0A443SLB3</accession>
<dbReference type="Proteomes" id="UP000288716">
    <property type="component" value="Unassembled WGS sequence"/>
</dbReference>
<dbReference type="PANTHER" id="PTHR14187">
    <property type="entry name" value="ALPHA KINASE/ELONGATION FACTOR 2 KINASE"/>
    <property type="match status" value="1"/>
</dbReference>
<dbReference type="PANTHER" id="PTHR14187:SF46">
    <property type="entry name" value="HEAT SHOCK 70 KDA PROTEIN 12A"/>
    <property type="match status" value="1"/>
</dbReference>
<dbReference type="AlphaFoldDB" id="A0A443SLB3"/>
<gene>
    <name evidence="1" type="ORF">B4U80_01413</name>
</gene>
<dbReference type="OrthoDB" id="2963168at2759"/>
<name>A0A443SLB3_9ACAR</name>
<dbReference type="VEuPathDB" id="VectorBase:LDEU003718"/>
<comment type="caution">
    <text evidence="1">The sequence shown here is derived from an EMBL/GenBank/DDBJ whole genome shotgun (WGS) entry which is preliminary data.</text>
</comment>
<proteinExistence type="predicted"/>
<dbReference type="InterPro" id="IPR043129">
    <property type="entry name" value="ATPase_NBD"/>
</dbReference>
<evidence type="ECO:0000313" key="2">
    <source>
        <dbReference type="Proteomes" id="UP000288716"/>
    </source>
</evidence>
<dbReference type="Gene3D" id="3.90.640.10">
    <property type="entry name" value="Actin, Chain A, domain 4"/>
    <property type="match status" value="1"/>
</dbReference>
<dbReference type="EMBL" id="NCKV01001449">
    <property type="protein sequence ID" value="RWS28321.1"/>
    <property type="molecule type" value="Genomic_DNA"/>
</dbReference>